<keyword evidence="2" id="KW-1185">Reference proteome</keyword>
<feature type="region of interest" description="Disordered" evidence="1">
    <location>
        <begin position="1"/>
        <end position="128"/>
    </location>
</feature>
<proteinExistence type="predicted"/>
<dbReference type="WBParaSite" id="nRc.2.0.1.t31252-RA">
    <property type="protein sequence ID" value="nRc.2.0.1.t31252-RA"/>
    <property type="gene ID" value="nRc.2.0.1.g31252"/>
</dbReference>
<evidence type="ECO:0000256" key="1">
    <source>
        <dbReference type="SAM" id="MobiDB-lite"/>
    </source>
</evidence>
<evidence type="ECO:0000313" key="2">
    <source>
        <dbReference type="Proteomes" id="UP000887565"/>
    </source>
</evidence>
<dbReference type="AlphaFoldDB" id="A0A915JY32"/>
<reference evidence="3" key="1">
    <citation type="submission" date="2022-11" db="UniProtKB">
        <authorList>
            <consortium name="WormBaseParasite"/>
        </authorList>
    </citation>
    <scope>IDENTIFICATION</scope>
</reference>
<feature type="compositionally biased region" description="Basic and acidic residues" evidence="1">
    <location>
        <begin position="1"/>
        <end position="10"/>
    </location>
</feature>
<accession>A0A915JY32</accession>
<name>A0A915JY32_ROMCU</name>
<evidence type="ECO:0000313" key="3">
    <source>
        <dbReference type="WBParaSite" id="nRc.2.0.1.t31252-RA"/>
    </source>
</evidence>
<dbReference type="Proteomes" id="UP000887565">
    <property type="component" value="Unplaced"/>
</dbReference>
<protein>
    <submittedName>
        <fullName evidence="3">Uncharacterized protein</fullName>
    </submittedName>
</protein>
<sequence length="176" mass="19646">MNPEKKDRSARATVFKTKRAKTTRSPTTSRKNLSQKTKSEKNITKSKKIGSPSVMGGGGERFNKSAPDRSRKTSPDDRSDKSQKMKRAPNRTLLKTPPSLNLVSVQKAKTIMNRSKKPSDRSQQKPRQKAVSVLNWISQCGRPAIQTLFFEKFGNSDVKACTLTTMQSIESCSNIL</sequence>
<organism evidence="2 3">
    <name type="scientific">Romanomermis culicivorax</name>
    <name type="common">Nematode worm</name>
    <dbReference type="NCBI Taxonomy" id="13658"/>
    <lineage>
        <taxon>Eukaryota</taxon>
        <taxon>Metazoa</taxon>
        <taxon>Ecdysozoa</taxon>
        <taxon>Nematoda</taxon>
        <taxon>Enoplea</taxon>
        <taxon>Dorylaimia</taxon>
        <taxon>Mermithida</taxon>
        <taxon>Mermithoidea</taxon>
        <taxon>Mermithidae</taxon>
        <taxon>Romanomermis</taxon>
    </lineage>
</organism>
<feature type="compositionally biased region" description="Basic and acidic residues" evidence="1">
    <location>
        <begin position="61"/>
        <end position="83"/>
    </location>
</feature>
<feature type="compositionally biased region" description="Polar residues" evidence="1">
    <location>
        <begin position="23"/>
        <end position="36"/>
    </location>
</feature>